<gene>
    <name evidence="1" type="ORF">HRQ87_19120</name>
</gene>
<organism evidence="1 2">
    <name type="scientific">Parasulfitobacter algicola</name>
    <dbReference type="NCBI Taxonomy" id="2614809"/>
    <lineage>
        <taxon>Bacteria</taxon>
        <taxon>Pseudomonadati</taxon>
        <taxon>Pseudomonadota</taxon>
        <taxon>Alphaproteobacteria</taxon>
        <taxon>Rhodobacterales</taxon>
        <taxon>Roseobacteraceae</taxon>
        <taxon>Parasulfitobacter</taxon>
    </lineage>
</organism>
<accession>A0ABX2IWE7</accession>
<sequence>MATPEETRLRDALSSALHHYEEVMNTPFPGQVVLSVIDHPEFCAFAHVEAGNVHLQASTGTVSALDQLWQQALQNTDILQCDGQPAAVDPQALTQVSLIWLLFHELEHFGLGHFEDTQSGPMIEAASPQTLGLITSAVPAFDPENVNAVPTSYLLKRQEMEADHEAIELVLEAYSADNWIELRSGAACISAVMILIEKTDEDTAQPGQSHPKAATRLFQLLGHLTQLWQVPAQIKAQLAGRDTVDSNGLPPDDEIAAYQRQVIIPVFADALCLAKTVGASNAVADLQDQVSFFQDIANVQLGRVETLVTPGAMEWAELVADAEAG</sequence>
<keyword evidence="2" id="KW-1185">Reference proteome</keyword>
<dbReference type="RefSeq" id="WP_174140047.1">
    <property type="nucleotide sequence ID" value="NZ_JABUFE010000023.1"/>
</dbReference>
<name>A0ABX2IWE7_9RHOB</name>
<dbReference type="Proteomes" id="UP000777935">
    <property type="component" value="Unassembled WGS sequence"/>
</dbReference>
<dbReference type="EMBL" id="JABUFE010000023">
    <property type="protein sequence ID" value="NSX56895.1"/>
    <property type="molecule type" value="Genomic_DNA"/>
</dbReference>
<reference evidence="1 2" key="1">
    <citation type="submission" date="2020-06" db="EMBL/GenBank/DDBJ databases">
        <title>Sulfitobacter algicola sp. nov., isolated from green algae.</title>
        <authorList>
            <person name="Wang C."/>
        </authorList>
    </citation>
    <scope>NUCLEOTIDE SEQUENCE [LARGE SCALE GENOMIC DNA]</scope>
    <source>
        <strain evidence="1 2">1151</strain>
    </source>
</reference>
<proteinExistence type="predicted"/>
<evidence type="ECO:0000313" key="2">
    <source>
        <dbReference type="Proteomes" id="UP000777935"/>
    </source>
</evidence>
<evidence type="ECO:0000313" key="1">
    <source>
        <dbReference type="EMBL" id="NSX56895.1"/>
    </source>
</evidence>
<protein>
    <submittedName>
        <fullName evidence="1">Uncharacterized protein</fullName>
    </submittedName>
</protein>
<comment type="caution">
    <text evidence="1">The sequence shown here is derived from an EMBL/GenBank/DDBJ whole genome shotgun (WGS) entry which is preliminary data.</text>
</comment>